<evidence type="ECO:0000256" key="2">
    <source>
        <dbReference type="SAM" id="SignalP"/>
    </source>
</evidence>
<feature type="region of interest" description="Disordered" evidence="1">
    <location>
        <begin position="29"/>
        <end position="86"/>
    </location>
</feature>
<dbReference type="PROSITE" id="PS51257">
    <property type="entry name" value="PROKAR_LIPOPROTEIN"/>
    <property type="match status" value="1"/>
</dbReference>
<dbReference type="PATRIC" id="fig|69.6.peg.3786"/>
<organism evidence="3 4">
    <name type="scientific">Lysobacter enzymogenes</name>
    <dbReference type="NCBI Taxonomy" id="69"/>
    <lineage>
        <taxon>Bacteria</taxon>
        <taxon>Pseudomonadati</taxon>
        <taxon>Pseudomonadota</taxon>
        <taxon>Gammaproteobacteria</taxon>
        <taxon>Lysobacterales</taxon>
        <taxon>Lysobacteraceae</taxon>
        <taxon>Lysobacter</taxon>
    </lineage>
</organism>
<feature type="chain" id="PRO_5043388522" evidence="2">
    <location>
        <begin position="27"/>
        <end position="185"/>
    </location>
</feature>
<dbReference type="AlphaFoldDB" id="A0A0S2DKP6"/>
<accession>A0A0S2DKP6</accession>
<protein>
    <submittedName>
        <fullName evidence="3">Uncharacterized protein</fullName>
    </submittedName>
</protein>
<evidence type="ECO:0000313" key="3">
    <source>
        <dbReference type="EMBL" id="ALN59189.1"/>
    </source>
</evidence>
<gene>
    <name evidence="3" type="ORF">GLE_3846</name>
</gene>
<dbReference type="Proteomes" id="UP000061569">
    <property type="component" value="Chromosome"/>
</dbReference>
<sequence length="185" mass="19394">MSPLSRRFVPSVIAVSLCLAVGACMASGSASSDAAASPTPESAPNPPSEASVDAVPTPEPPPMPSDRAADPRKPKAEVGEPAGAGPFGQFIVKYRDDSQPLKQLGAVQPRLDRTAGQLGKRRLKLTWKHRMGINADVFSVAPALDRAEAVALMQAFAADPDVQFIEPDNHISLGPIIRSPAPVDK</sequence>
<keyword evidence="2" id="KW-0732">Signal</keyword>
<reference evidence="3 4" key="1">
    <citation type="submission" date="2015-11" db="EMBL/GenBank/DDBJ databases">
        <title>Genome sequences of Lysobacter enzymogenes strain C3 and Lysobacter antibioticus ATCC 29479.</title>
        <authorList>
            <person name="Kobayashi D.Y."/>
        </authorList>
    </citation>
    <scope>NUCLEOTIDE SEQUENCE [LARGE SCALE GENOMIC DNA]</scope>
    <source>
        <strain evidence="3 4">C3</strain>
    </source>
</reference>
<feature type="compositionally biased region" description="Low complexity" evidence="1">
    <location>
        <begin position="29"/>
        <end position="40"/>
    </location>
</feature>
<dbReference type="KEGG" id="lez:GLE_3846"/>
<proteinExistence type="predicted"/>
<feature type="compositionally biased region" description="Basic and acidic residues" evidence="1">
    <location>
        <begin position="67"/>
        <end position="78"/>
    </location>
</feature>
<evidence type="ECO:0000313" key="4">
    <source>
        <dbReference type="Proteomes" id="UP000061569"/>
    </source>
</evidence>
<dbReference type="EMBL" id="CP013140">
    <property type="protein sequence ID" value="ALN59189.1"/>
    <property type="molecule type" value="Genomic_DNA"/>
</dbReference>
<feature type="signal peptide" evidence="2">
    <location>
        <begin position="1"/>
        <end position="26"/>
    </location>
</feature>
<name>A0A0S2DKP6_LYSEN</name>
<evidence type="ECO:0000256" key="1">
    <source>
        <dbReference type="SAM" id="MobiDB-lite"/>
    </source>
</evidence>
<dbReference type="OrthoDB" id="5976021at2"/>